<evidence type="ECO:0000259" key="1">
    <source>
        <dbReference type="PROSITE" id="PS50994"/>
    </source>
</evidence>
<dbReference type="EMBL" id="CADCXU010024963">
    <property type="protein sequence ID" value="CAB0012111.1"/>
    <property type="molecule type" value="Genomic_DNA"/>
</dbReference>
<gene>
    <name evidence="2" type="ORF">NTEN_LOCUS16902</name>
</gene>
<dbReference type="InterPro" id="IPR036397">
    <property type="entry name" value="RNaseH_sf"/>
</dbReference>
<feature type="non-terminal residue" evidence="2">
    <location>
        <position position="410"/>
    </location>
</feature>
<evidence type="ECO:0000313" key="2">
    <source>
        <dbReference type="EMBL" id="CAB0012111.1"/>
    </source>
</evidence>
<dbReference type="Pfam" id="PF18701">
    <property type="entry name" value="DUF5641"/>
    <property type="match status" value="1"/>
</dbReference>
<accession>A0A6H5H903</accession>
<dbReference type="PANTHER" id="PTHR47331:SF1">
    <property type="entry name" value="GAG-LIKE PROTEIN"/>
    <property type="match status" value="1"/>
</dbReference>
<organism evidence="2 3">
    <name type="scientific">Nesidiocoris tenuis</name>
    <dbReference type="NCBI Taxonomy" id="355587"/>
    <lineage>
        <taxon>Eukaryota</taxon>
        <taxon>Metazoa</taxon>
        <taxon>Ecdysozoa</taxon>
        <taxon>Arthropoda</taxon>
        <taxon>Hexapoda</taxon>
        <taxon>Insecta</taxon>
        <taxon>Pterygota</taxon>
        <taxon>Neoptera</taxon>
        <taxon>Paraneoptera</taxon>
        <taxon>Hemiptera</taxon>
        <taxon>Heteroptera</taxon>
        <taxon>Panheteroptera</taxon>
        <taxon>Cimicomorpha</taxon>
        <taxon>Miridae</taxon>
        <taxon>Dicyphina</taxon>
        <taxon>Nesidiocoris</taxon>
    </lineage>
</organism>
<keyword evidence="3" id="KW-1185">Reference proteome</keyword>
<dbReference type="GO" id="GO:0015074">
    <property type="term" value="P:DNA integration"/>
    <property type="evidence" value="ECO:0007669"/>
    <property type="project" value="InterPro"/>
</dbReference>
<dbReference type="SUPFAM" id="SSF53098">
    <property type="entry name" value="Ribonuclease H-like"/>
    <property type="match status" value="1"/>
</dbReference>
<dbReference type="InterPro" id="IPR001584">
    <property type="entry name" value="Integrase_cat-core"/>
</dbReference>
<proteinExistence type="predicted"/>
<dbReference type="GO" id="GO:0003676">
    <property type="term" value="F:nucleic acid binding"/>
    <property type="evidence" value="ECO:0007669"/>
    <property type="project" value="InterPro"/>
</dbReference>
<dbReference type="OrthoDB" id="6623406at2759"/>
<dbReference type="PROSITE" id="PS50994">
    <property type="entry name" value="INTEGRASE"/>
    <property type="match status" value="1"/>
</dbReference>
<dbReference type="PANTHER" id="PTHR47331">
    <property type="entry name" value="PHD-TYPE DOMAIN-CONTAINING PROTEIN"/>
    <property type="match status" value="1"/>
</dbReference>
<feature type="domain" description="Integrase catalytic" evidence="1">
    <location>
        <begin position="177"/>
        <end position="310"/>
    </location>
</feature>
<dbReference type="InterPro" id="IPR040676">
    <property type="entry name" value="DUF5641"/>
</dbReference>
<dbReference type="InterPro" id="IPR012337">
    <property type="entry name" value="RNaseH-like_sf"/>
</dbReference>
<sequence>MSDSEGKKSSTAPSAAAVEEFKRKKLINLARSVQRINEQGREAIQKQEAVLQFKDNDLHEELQQFWKLEEPTPSTVRNPEDDICEELFQKTHYRLSSGQYVVHLPFKGVVPSLHDSIHFATKRYLNLENKFKKDPKLQSMYSEFIQEYVDLGHASLTRSPTAYAIPHHAVFKQEACFERFISRRSFPEVIYSDSGTNFVGAANKLRDLYSWYNKQATRDDIVQFATSKEVKWQFNPPAAPHFGGLWEAGVRSVKRLMRTSTSETPMTFEELATLFARFEAILNSRPLCPLSADPEDFDYLSPGHFLVGGPLLSHPDHSLLDRKENLLNRWQVVQRSYQTFWNRWHTEYLTTLQKRVKWTSSVPNINAGDLVLMKIPSTPVMNWPTARVLETFPGSDGIVRVATIKTPSST</sequence>
<reference evidence="2 3" key="1">
    <citation type="submission" date="2020-02" db="EMBL/GenBank/DDBJ databases">
        <authorList>
            <person name="Ferguson B K."/>
        </authorList>
    </citation>
    <scope>NUCLEOTIDE SEQUENCE [LARGE SCALE GENOMIC DNA]</scope>
</reference>
<protein>
    <recommendedName>
        <fullName evidence="1">Integrase catalytic domain-containing protein</fullName>
    </recommendedName>
</protein>
<dbReference type="AlphaFoldDB" id="A0A6H5H903"/>
<dbReference type="Proteomes" id="UP000479000">
    <property type="component" value="Unassembled WGS sequence"/>
</dbReference>
<name>A0A6H5H903_9HEMI</name>
<evidence type="ECO:0000313" key="3">
    <source>
        <dbReference type="Proteomes" id="UP000479000"/>
    </source>
</evidence>
<dbReference type="Gene3D" id="3.30.420.10">
    <property type="entry name" value="Ribonuclease H-like superfamily/Ribonuclease H"/>
    <property type="match status" value="1"/>
</dbReference>